<dbReference type="OrthoDB" id="8006133at2"/>
<dbReference type="RefSeq" id="WP_109887093.1">
    <property type="nucleotide sequence ID" value="NZ_CP029550.1"/>
</dbReference>
<evidence type="ECO:0000313" key="2">
    <source>
        <dbReference type="Proteomes" id="UP000245926"/>
    </source>
</evidence>
<evidence type="ECO:0000313" key="1">
    <source>
        <dbReference type="EMBL" id="AWN39481.1"/>
    </source>
</evidence>
<reference evidence="2" key="1">
    <citation type="submission" date="2018-05" db="EMBL/GenBank/DDBJ databases">
        <title>Complete Genome Sequence of Methylobacterium sp. 17SD2-17.</title>
        <authorList>
            <person name="Srinivasan S."/>
        </authorList>
    </citation>
    <scope>NUCLEOTIDE SEQUENCE [LARGE SCALE GENOMIC DNA]</scope>
    <source>
        <strain evidence="2">17SD2-17</strain>
    </source>
</reference>
<name>A0A2U8W1H2_9HYPH</name>
<proteinExistence type="predicted"/>
<dbReference type="Proteomes" id="UP000245926">
    <property type="component" value="Chromosome"/>
</dbReference>
<accession>A0A2U8W1H2</accession>
<dbReference type="EMBL" id="CP029550">
    <property type="protein sequence ID" value="AWN39481.1"/>
    <property type="molecule type" value="Genomic_DNA"/>
</dbReference>
<protein>
    <submittedName>
        <fullName evidence="1">Uncharacterized protein</fullName>
    </submittedName>
</protein>
<gene>
    <name evidence="1" type="ORF">DK389_01640</name>
</gene>
<keyword evidence="2" id="KW-1185">Reference proteome</keyword>
<dbReference type="KEGG" id="mets:DK389_01640"/>
<dbReference type="AlphaFoldDB" id="A0A2U8W1H2"/>
<organism evidence="1 2">
    <name type="scientific">Methylobacterium durans</name>
    <dbReference type="NCBI Taxonomy" id="2202825"/>
    <lineage>
        <taxon>Bacteria</taxon>
        <taxon>Pseudomonadati</taxon>
        <taxon>Pseudomonadota</taxon>
        <taxon>Alphaproteobacteria</taxon>
        <taxon>Hyphomicrobiales</taxon>
        <taxon>Methylobacteriaceae</taxon>
        <taxon>Methylobacterium</taxon>
    </lineage>
</organism>
<sequence length="106" mass="11620">MAHHSVSGAALRLGGMVAAAAILAQVICLPVAADDRPGGYRLRERPPARLVHRRHARPILPPNIAYRDPRYRPPAVVAPPVIVRAYLPRKAALPMYNEPPARFPQP</sequence>